<proteinExistence type="predicted"/>
<dbReference type="EMBL" id="LXPE01000004">
    <property type="protein sequence ID" value="OBA28332.1"/>
    <property type="molecule type" value="Genomic_DNA"/>
</dbReference>
<dbReference type="InterPro" id="IPR024297">
    <property type="entry name" value="Pho86"/>
</dbReference>
<accession>A0A1B7THV2</accession>
<feature type="transmembrane region" description="Helical" evidence="1">
    <location>
        <begin position="72"/>
        <end position="91"/>
    </location>
</feature>
<dbReference type="Pfam" id="PF11124">
    <property type="entry name" value="Pho86"/>
    <property type="match status" value="1"/>
</dbReference>
<protein>
    <recommendedName>
        <fullName evidence="4">Inorganic phosphate transporter PHO86</fullName>
    </recommendedName>
</protein>
<keyword evidence="1" id="KW-1133">Transmembrane helix</keyword>
<name>A0A1B7THV2_9ASCO</name>
<dbReference type="Proteomes" id="UP000092321">
    <property type="component" value="Unassembled WGS sequence"/>
</dbReference>
<dbReference type="OrthoDB" id="4082764at2759"/>
<evidence type="ECO:0000256" key="1">
    <source>
        <dbReference type="SAM" id="Phobius"/>
    </source>
</evidence>
<gene>
    <name evidence="2" type="ORF">HANVADRAFT_51644</name>
</gene>
<evidence type="ECO:0000313" key="3">
    <source>
        <dbReference type="Proteomes" id="UP000092321"/>
    </source>
</evidence>
<evidence type="ECO:0000313" key="2">
    <source>
        <dbReference type="EMBL" id="OBA28332.1"/>
    </source>
</evidence>
<comment type="caution">
    <text evidence="2">The sequence shown here is derived from an EMBL/GenBank/DDBJ whole genome shotgun (WGS) entry which is preliminary data.</text>
</comment>
<keyword evidence="3" id="KW-1185">Reference proteome</keyword>
<reference evidence="3" key="1">
    <citation type="journal article" date="2016" name="Proc. Natl. Acad. Sci. U.S.A.">
        <title>Comparative genomics of biotechnologically important yeasts.</title>
        <authorList>
            <person name="Riley R."/>
            <person name="Haridas S."/>
            <person name="Wolfe K.H."/>
            <person name="Lopes M.R."/>
            <person name="Hittinger C.T."/>
            <person name="Goeker M."/>
            <person name="Salamov A.A."/>
            <person name="Wisecaver J.H."/>
            <person name="Long T.M."/>
            <person name="Calvey C.H."/>
            <person name="Aerts A.L."/>
            <person name="Barry K.W."/>
            <person name="Choi C."/>
            <person name="Clum A."/>
            <person name="Coughlan A.Y."/>
            <person name="Deshpande S."/>
            <person name="Douglass A.P."/>
            <person name="Hanson S.J."/>
            <person name="Klenk H.-P."/>
            <person name="LaButti K.M."/>
            <person name="Lapidus A."/>
            <person name="Lindquist E.A."/>
            <person name="Lipzen A.M."/>
            <person name="Meier-Kolthoff J.P."/>
            <person name="Ohm R.A."/>
            <person name="Otillar R.P."/>
            <person name="Pangilinan J.L."/>
            <person name="Peng Y."/>
            <person name="Rokas A."/>
            <person name="Rosa C.A."/>
            <person name="Scheuner C."/>
            <person name="Sibirny A.A."/>
            <person name="Slot J.C."/>
            <person name="Stielow J.B."/>
            <person name="Sun H."/>
            <person name="Kurtzman C.P."/>
            <person name="Blackwell M."/>
            <person name="Grigoriev I.V."/>
            <person name="Jeffries T.W."/>
        </authorList>
    </citation>
    <scope>NUCLEOTIDE SEQUENCE [LARGE SCALE GENOMIC DNA]</scope>
    <source>
        <strain evidence="3">NRRL Y-1626</strain>
    </source>
</reference>
<feature type="transmembrane region" description="Helical" evidence="1">
    <location>
        <begin position="122"/>
        <end position="141"/>
    </location>
</feature>
<keyword evidence="1" id="KW-0472">Membrane</keyword>
<dbReference type="AlphaFoldDB" id="A0A1B7THV2"/>
<sequence>MSSAAEKFKEAIKISAPSKNTLGQLEVDYSKPIDKDAPSTIQSVPLEHEYGQAAMTLALDSLKQTESLGNKYIFWHPFLGIALIVILSLFLKKYPLVHLQKIQEESIFNYVLKNLSKNSENLVNGCLFITFAVILIFKVLANINSHYFSNVIQSIQGQDGEQIFGVNIKDYILNKKLFEDRIILKNNSNLIIYRNVPIALSVLETPVSDIKDADEDVVELKNTATITALSCRRVYLKSGILEDLINWSKKRCLDLNESIYSKKNVVKGQTIYEESLIEKLQFKTYSYEYHLEKLMLDNGFKLVKIEKLDTNVNKLVVILNLLGIRIKTWEIAVPVKEDK</sequence>
<keyword evidence="1" id="KW-0812">Transmembrane</keyword>
<evidence type="ECO:0008006" key="4">
    <source>
        <dbReference type="Google" id="ProtNLM"/>
    </source>
</evidence>
<organism evidence="2 3">
    <name type="scientific">Hanseniaspora valbyensis NRRL Y-1626</name>
    <dbReference type="NCBI Taxonomy" id="766949"/>
    <lineage>
        <taxon>Eukaryota</taxon>
        <taxon>Fungi</taxon>
        <taxon>Dikarya</taxon>
        <taxon>Ascomycota</taxon>
        <taxon>Saccharomycotina</taxon>
        <taxon>Saccharomycetes</taxon>
        <taxon>Saccharomycodales</taxon>
        <taxon>Saccharomycodaceae</taxon>
        <taxon>Hanseniaspora</taxon>
    </lineage>
</organism>